<dbReference type="EMBL" id="CP107716">
    <property type="protein sequence ID" value="UYQ73593.1"/>
    <property type="molecule type" value="Genomic_DNA"/>
</dbReference>
<gene>
    <name evidence="2" type="ORF">OF122_07515</name>
</gene>
<dbReference type="RefSeq" id="WP_264227154.1">
    <property type="nucleotide sequence ID" value="NZ_CP107716.1"/>
</dbReference>
<dbReference type="InterPro" id="IPR036291">
    <property type="entry name" value="NAD(P)-bd_dom_sf"/>
</dbReference>
<dbReference type="InterPro" id="IPR020843">
    <property type="entry name" value="ER"/>
</dbReference>
<dbReference type="InterPro" id="IPR013154">
    <property type="entry name" value="ADH-like_N"/>
</dbReference>
<dbReference type="SUPFAM" id="SSF50129">
    <property type="entry name" value="GroES-like"/>
    <property type="match status" value="1"/>
</dbReference>
<organism evidence="2 3">
    <name type="scientific">Pelagibacterium flavum</name>
    <dbReference type="NCBI Taxonomy" id="2984530"/>
    <lineage>
        <taxon>Bacteria</taxon>
        <taxon>Pseudomonadati</taxon>
        <taxon>Pseudomonadota</taxon>
        <taxon>Alphaproteobacteria</taxon>
        <taxon>Hyphomicrobiales</taxon>
        <taxon>Devosiaceae</taxon>
        <taxon>Pelagibacterium</taxon>
    </lineage>
</organism>
<dbReference type="Pfam" id="PF08240">
    <property type="entry name" value="ADH_N"/>
    <property type="match status" value="1"/>
</dbReference>
<evidence type="ECO:0000259" key="1">
    <source>
        <dbReference type="SMART" id="SM00829"/>
    </source>
</evidence>
<dbReference type="Pfam" id="PF13602">
    <property type="entry name" value="ADH_zinc_N_2"/>
    <property type="match status" value="1"/>
</dbReference>
<dbReference type="SUPFAM" id="SSF51735">
    <property type="entry name" value="NAD(P)-binding Rossmann-fold domains"/>
    <property type="match status" value="1"/>
</dbReference>
<dbReference type="Gene3D" id="3.90.180.10">
    <property type="entry name" value="Medium-chain alcohol dehydrogenases, catalytic domain"/>
    <property type="match status" value="1"/>
</dbReference>
<dbReference type="PANTHER" id="PTHR44013">
    <property type="entry name" value="ZINC-TYPE ALCOHOL DEHYDROGENASE-LIKE PROTEIN C16A3.02C"/>
    <property type="match status" value="1"/>
</dbReference>
<keyword evidence="3" id="KW-1185">Reference proteome</keyword>
<feature type="domain" description="Enoyl reductase (ER)" evidence="1">
    <location>
        <begin position="19"/>
        <end position="330"/>
    </location>
</feature>
<proteinExistence type="predicted"/>
<dbReference type="Proteomes" id="UP001163882">
    <property type="component" value="Chromosome"/>
</dbReference>
<dbReference type="InterPro" id="IPR052733">
    <property type="entry name" value="Chloroplast_QOR"/>
</dbReference>
<protein>
    <submittedName>
        <fullName evidence="2">NAD(P)-dependent alcohol dehydrogenase</fullName>
    </submittedName>
</protein>
<dbReference type="SMART" id="SM00829">
    <property type="entry name" value="PKS_ER"/>
    <property type="match status" value="1"/>
</dbReference>
<evidence type="ECO:0000313" key="2">
    <source>
        <dbReference type="EMBL" id="UYQ73593.1"/>
    </source>
</evidence>
<evidence type="ECO:0000313" key="3">
    <source>
        <dbReference type="Proteomes" id="UP001163882"/>
    </source>
</evidence>
<dbReference type="PANTHER" id="PTHR44013:SF1">
    <property type="entry name" value="ZINC-TYPE ALCOHOL DEHYDROGENASE-LIKE PROTEIN C16A3.02C"/>
    <property type="match status" value="1"/>
</dbReference>
<dbReference type="CDD" id="cd08267">
    <property type="entry name" value="MDR1"/>
    <property type="match status" value="1"/>
</dbReference>
<reference evidence="2" key="1">
    <citation type="submission" date="2022-10" db="EMBL/GenBank/DDBJ databases">
        <title>YIM 151497 complete genome.</title>
        <authorList>
            <person name="Chen X."/>
        </authorList>
    </citation>
    <scope>NUCLEOTIDE SEQUENCE</scope>
    <source>
        <strain evidence="2">YIM 151497</strain>
    </source>
</reference>
<sequence>MTHPVPAAPMKAAWIERYGPPQAITVRETAMPVMGPSDVLIRTRASTVSLPDCAFRSADPFIVRFFAGLLRPKAPIPGGAVAGEVVAAGQEVTRFSVGDRVFGTTEPNPSAMAQYVALAEDAPLAIMPDALDFGEAAGLTYSFLTAMPFLRDEAKLQPGQSILINGAAGSIGTVAVQLARHMGAEVTAVCSARNADLVSSLGADTIIDRHTSDFTNVEAAYDVIFDAVGKSSFSACRRALKPGGIYLTTTPSFAILWAMLTGRDKQGKRGKLATTGLRPLPDKARDMLLLSELVAEGKLHGVIDRVMPLEAIAEAHRYVEQETKAGDVIIEMP</sequence>
<dbReference type="InterPro" id="IPR011032">
    <property type="entry name" value="GroES-like_sf"/>
</dbReference>
<name>A0ABY6ISJ2_9HYPH</name>
<accession>A0ABY6ISJ2</accession>
<dbReference type="Gene3D" id="3.40.50.720">
    <property type="entry name" value="NAD(P)-binding Rossmann-like Domain"/>
    <property type="match status" value="1"/>
</dbReference>